<reference evidence="10 11" key="1">
    <citation type="journal article" date="2011" name="Front. Microbiol.">
        <title>Genomic signatures of strain selection and enhancement in Bacillus atrophaeus var. globigii, a historical biowarfare simulant.</title>
        <authorList>
            <person name="Gibbons H.S."/>
            <person name="Broomall S.M."/>
            <person name="McNew L.A."/>
            <person name="Daligault H."/>
            <person name="Chapman C."/>
            <person name="Bruce D."/>
            <person name="Karavis M."/>
            <person name="Krepps M."/>
            <person name="McGregor P.A."/>
            <person name="Hong C."/>
            <person name="Park K.H."/>
            <person name="Akmal A."/>
            <person name="Feldman A."/>
            <person name="Lin J.S."/>
            <person name="Chang W.E."/>
            <person name="Higgs B.W."/>
            <person name="Demirev P."/>
            <person name="Lindquist J."/>
            <person name="Liem A."/>
            <person name="Fochler E."/>
            <person name="Read T.D."/>
            <person name="Tapia R."/>
            <person name="Johnson S."/>
            <person name="Bishop-Lilly K.A."/>
            <person name="Detter C."/>
            <person name="Han C."/>
            <person name="Sozhamannan S."/>
            <person name="Rosenzweig C.N."/>
            <person name="Skowronski E.W."/>
        </authorList>
    </citation>
    <scope>NUCLEOTIDE SEQUENCE [LARGE SCALE GENOMIC DNA]</scope>
    <source>
        <strain evidence="10 11">CC-PW-9</strain>
    </source>
</reference>
<keyword evidence="11" id="KW-1185">Reference proteome</keyword>
<evidence type="ECO:0000256" key="1">
    <source>
        <dbReference type="ARBA" id="ARBA00003413"/>
    </source>
</evidence>
<comment type="catalytic activity">
    <reaction evidence="8">
        <text>P(1),P(4)-bis(5'-adenosyl) tetraphosphate + H2O = 2 ADP + 2 H(+)</text>
        <dbReference type="Rhea" id="RHEA:24252"/>
        <dbReference type="ChEBI" id="CHEBI:15377"/>
        <dbReference type="ChEBI" id="CHEBI:15378"/>
        <dbReference type="ChEBI" id="CHEBI:58141"/>
        <dbReference type="ChEBI" id="CHEBI:456216"/>
        <dbReference type="EC" id="3.6.1.41"/>
    </reaction>
</comment>
<comment type="function">
    <text evidence="1">Hydrolyzes diadenosine 5',5'''-P1,P4-tetraphosphate to yield ADP.</text>
</comment>
<name>A0A432ZS10_9GAMM</name>
<evidence type="ECO:0000256" key="2">
    <source>
        <dbReference type="ARBA" id="ARBA00005419"/>
    </source>
</evidence>
<dbReference type="Proteomes" id="UP000287996">
    <property type="component" value="Unassembled WGS sequence"/>
</dbReference>
<gene>
    <name evidence="10" type="ORF">CWI84_03625</name>
</gene>
<dbReference type="InterPro" id="IPR029052">
    <property type="entry name" value="Metallo-depent_PP-like"/>
</dbReference>
<evidence type="ECO:0000259" key="9">
    <source>
        <dbReference type="Pfam" id="PF00149"/>
    </source>
</evidence>
<dbReference type="PANTHER" id="PTHR40942:SF4">
    <property type="entry name" value="CYTOCHROME C5"/>
    <property type="match status" value="1"/>
</dbReference>
<evidence type="ECO:0000256" key="3">
    <source>
        <dbReference type="ARBA" id="ARBA00012506"/>
    </source>
</evidence>
<dbReference type="SUPFAM" id="SSF56300">
    <property type="entry name" value="Metallo-dependent phosphatases"/>
    <property type="match status" value="1"/>
</dbReference>
<sequence length="269" mass="30456">MAVYYVGDIQGCIAELDALLTRVGFNPNLDQLRCVGDLVARGPHSDEVVKRFQQLGDAALWVLGNHDLNLLAILAGEREPNPADRLQPLIEQRHALNLDEWIRQQPLVHYDSRRNILMSHAGLYPRWSITDALNYADEVHDRLRNDSDNKLLHNMYGNKPDNWCSSLSGFDRYRFIVNAFTRMRFCFADGRLDFSHKGPPGEVADSRLAPWFNNRSASETRIVFGHWAALMGHTGRDDIIGLDTGCVWGESMTLWNADSGEVIQQPALT</sequence>
<dbReference type="NCBIfam" id="TIGR00668">
    <property type="entry name" value="apaH"/>
    <property type="match status" value="1"/>
</dbReference>
<dbReference type="PIRSF" id="PIRSF000903">
    <property type="entry name" value="B5n-ttraPtase_sm"/>
    <property type="match status" value="1"/>
</dbReference>
<evidence type="ECO:0000256" key="7">
    <source>
        <dbReference type="ARBA" id="ARBA00033210"/>
    </source>
</evidence>
<comment type="similarity">
    <text evidence="2">Belongs to the Ap4A hydrolase family.</text>
</comment>
<dbReference type="OrthoDB" id="9807890at2"/>
<dbReference type="InterPro" id="IPR004617">
    <property type="entry name" value="ApaH"/>
</dbReference>
<organism evidence="10 11">
    <name type="scientific">Idiomarina tyrosinivorans</name>
    <dbReference type="NCBI Taxonomy" id="1445662"/>
    <lineage>
        <taxon>Bacteria</taxon>
        <taxon>Pseudomonadati</taxon>
        <taxon>Pseudomonadota</taxon>
        <taxon>Gammaproteobacteria</taxon>
        <taxon>Alteromonadales</taxon>
        <taxon>Idiomarinaceae</taxon>
        <taxon>Idiomarina</taxon>
    </lineage>
</organism>
<feature type="domain" description="Calcineurin-like phosphoesterase" evidence="9">
    <location>
        <begin position="2"/>
        <end position="167"/>
    </location>
</feature>
<dbReference type="GO" id="GO:0008803">
    <property type="term" value="F:bis(5'-nucleosyl)-tetraphosphatase (symmetrical) activity"/>
    <property type="evidence" value="ECO:0007669"/>
    <property type="project" value="UniProtKB-EC"/>
</dbReference>
<protein>
    <recommendedName>
        <fullName evidence="3">bis(5'-nucleosyl)-tetraphosphatase (symmetrical)</fullName>
        <ecNumber evidence="3">3.6.1.41</ecNumber>
    </recommendedName>
    <alternativeName>
        <fullName evidence="6">Ap4A hydrolase</fullName>
    </alternativeName>
    <alternativeName>
        <fullName evidence="5">Diadenosine 5',5'''-P1,P4-tetraphosphate pyrophosphohydrolase</fullName>
    </alternativeName>
    <alternativeName>
        <fullName evidence="7">Diadenosine tetraphosphatase</fullName>
    </alternativeName>
</protein>
<evidence type="ECO:0000256" key="5">
    <source>
        <dbReference type="ARBA" id="ARBA00031248"/>
    </source>
</evidence>
<dbReference type="AlphaFoldDB" id="A0A432ZS10"/>
<dbReference type="EMBL" id="PIQH01000003">
    <property type="protein sequence ID" value="RUO80687.1"/>
    <property type="molecule type" value="Genomic_DNA"/>
</dbReference>
<dbReference type="Gene3D" id="3.60.21.10">
    <property type="match status" value="1"/>
</dbReference>
<evidence type="ECO:0000256" key="8">
    <source>
        <dbReference type="ARBA" id="ARBA00049417"/>
    </source>
</evidence>
<dbReference type="EC" id="3.6.1.41" evidence="3"/>
<evidence type="ECO:0000313" key="10">
    <source>
        <dbReference type="EMBL" id="RUO80687.1"/>
    </source>
</evidence>
<keyword evidence="4" id="KW-0378">Hydrolase</keyword>
<dbReference type="Pfam" id="PF00149">
    <property type="entry name" value="Metallophos"/>
    <property type="match status" value="1"/>
</dbReference>
<dbReference type="RefSeq" id="WP_126841219.1">
    <property type="nucleotide sequence ID" value="NZ_PIQH01000003.1"/>
</dbReference>
<dbReference type="InterPro" id="IPR004843">
    <property type="entry name" value="Calcineurin-like_PHP"/>
</dbReference>
<evidence type="ECO:0000313" key="11">
    <source>
        <dbReference type="Proteomes" id="UP000287996"/>
    </source>
</evidence>
<dbReference type="PANTHER" id="PTHR40942">
    <property type="match status" value="1"/>
</dbReference>
<proteinExistence type="inferred from homology"/>
<dbReference type="NCBIfam" id="NF001204">
    <property type="entry name" value="PRK00166.1"/>
    <property type="match status" value="1"/>
</dbReference>
<accession>A0A432ZS10</accession>
<evidence type="ECO:0000256" key="4">
    <source>
        <dbReference type="ARBA" id="ARBA00022801"/>
    </source>
</evidence>
<comment type="caution">
    <text evidence="10">The sequence shown here is derived from an EMBL/GenBank/DDBJ whole genome shotgun (WGS) entry which is preliminary data.</text>
</comment>
<evidence type="ECO:0000256" key="6">
    <source>
        <dbReference type="ARBA" id="ARBA00032248"/>
    </source>
</evidence>